<dbReference type="OrthoDB" id="5808860at2759"/>
<dbReference type="PROSITE" id="PS50176">
    <property type="entry name" value="ARM_REPEAT"/>
    <property type="match status" value="1"/>
</dbReference>
<dbReference type="Gene3D" id="1.25.10.10">
    <property type="entry name" value="Leucine-rich Repeat Variant"/>
    <property type="match status" value="1"/>
</dbReference>
<evidence type="ECO:0000256" key="2">
    <source>
        <dbReference type="ARBA" id="ARBA00022448"/>
    </source>
</evidence>
<evidence type="ECO:0000313" key="6">
    <source>
        <dbReference type="Proteomes" id="UP000053766"/>
    </source>
</evidence>
<reference evidence="6" key="2">
    <citation type="journal article" date="2016" name="Sci. Rep.">
        <title>Dictyocaulus viviparus genome, variome and transcriptome elucidate lungworm biology and support future intervention.</title>
        <authorList>
            <person name="McNulty S.N."/>
            <person name="Strube C."/>
            <person name="Rosa B.A."/>
            <person name="Martin J.C."/>
            <person name="Tyagi R."/>
            <person name="Choi Y.J."/>
            <person name="Wang Q."/>
            <person name="Hallsworth Pepin K."/>
            <person name="Zhang X."/>
            <person name="Ozersky P."/>
            <person name="Wilson R.K."/>
            <person name="Sternberg P.W."/>
            <person name="Gasser R.B."/>
            <person name="Mitreva M."/>
        </authorList>
    </citation>
    <scope>NUCLEOTIDE SEQUENCE [LARGE SCALE GENOMIC DNA]</scope>
    <source>
        <strain evidence="6">HannoverDv2000</strain>
    </source>
</reference>
<feature type="repeat" description="ARM" evidence="4">
    <location>
        <begin position="78"/>
        <end position="123"/>
    </location>
</feature>
<dbReference type="Proteomes" id="UP000053766">
    <property type="component" value="Unassembled WGS sequence"/>
</dbReference>
<dbReference type="GO" id="GO:0015031">
    <property type="term" value="P:protein transport"/>
    <property type="evidence" value="ECO:0007669"/>
    <property type="project" value="UniProtKB-KW"/>
</dbReference>
<dbReference type="InterPro" id="IPR000225">
    <property type="entry name" value="Armadillo"/>
</dbReference>
<comment type="similarity">
    <text evidence="1">Belongs to the importin alpha family.</text>
</comment>
<gene>
    <name evidence="5" type="ORF">DICVIV_00934</name>
</gene>
<proteinExistence type="inferred from homology"/>
<accession>A0A0D8Y7R0</accession>
<evidence type="ECO:0000256" key="1">
    <source>
        <dbReference type="ARBA" id="ARBA00010394"/>
    </source>
</evidence>
<evidence type="ECO:0000256" key="3">
    <source>
        <dbReference type="ARBA" id="ARBA00022927"/>
    </source>
</evidence>
<protein>
    <submittedName>
        <fullName evidence="5">Armadillo/beta-catenin-like repeat protein</fullName>
    </submittedName>
</protein>
<dbReference type="PANTHER" id="PTHR23316">
    <property type="entry name" value="IMPORTIN ALPHA"/>
    <property type="match status" value="1"/>
</dbReference>
<dbReference type="InterPro" id="IPR016024">
    <property type="entry name" value="ARM-type_fold"/>
</dbReference>
<keyword evidence="6" id="KW-1185">Reference proteome</keyword>
<reference evidence="5 6" key="1">
    <citation type="submission" date="2013-11" db="EMBL/GenBank/DDBJ databases">
        <title>Draft genome of the bovine lungworm Dictyocaulus viviparus.</title>
        <authorList>
            <person name="Mitreva M."/>
        </authorList>
    </citation>
    <scope>NUCLEOTIDE SEQUENCE [LARGE SCALE GENOMIC DNA]</scope>
    <source>
        <strain evidence="5 6">HannoverDv2000</strain>
    </source>
</reference>
<dbReference type="STRING" id="29172.A0A0D8Y7R0"/>
<dbReference type="EMBL" id="KN716158">
    <property type="protein sequence ID" value="KJH52888.1"/>
    <property type="molecule type" value="Genomic_DNA"/>
</dbReference>
<dbReference type="AlphaFoldDB" id="A0A0D8Y7R0"/>
<evidence type="ECO:0000256" key="4">
    <source>
        <dbReference type="PROSITE-ProRule" id="PRU00259"/>
    </source>
</evidence>
<dbReference type="InterPro" id="IPR011989">
    <property type="entry name" value="ARM-like"/>
</dbReference>
<evidence type="ECO:0000313" key="5">
    <source>
        <dbReference type="EMBL" id="KJH52888.1"/>
    </source>
</evidence>
<name>A0A0D8Y7R0_DICVI</name>
<keyword evidence="3" id="KW-0653">Protein transport</keyword>
<organism evidence="5 6">
    <name type="scientific">Dictyocaulus viviparus</name>
    <name type="common">Bovine lungworm</name>
    <dbReference type="NCBI Taxonomy" id="29172"/>
    <lineage>
        <taxon>Eukaryota</taxon>
        <taxon>Metazoa</taxon>
        <taxon>Ecdysozoa</taxon>
        <taxon>Nematoda</taxon>
        <taxon>Chromadorea</taxon>
        <taxon>Rhabditida</taxon>
        <taxon>Rhabditina</taxon>
        <taxon>Rhabditomorpha</taxon>
        <taxon>Strongyloidea</taxon>
        <taxon>Metastrongylidae</taxon>
        <taxon>Dictyocaulus</taxon>
    </lineage>
</organism>
<sequence>MNVSEEQFNEMIFMRIDETSPNNAPSNDRLLDSEQQILLELLEENSTPYAKAASALYFRRIFTTDLPCDTPDPEKYTRLVSLLLRIIASDNHPQETRVNAAWAITNMACMSEKVNHIIVNQNGINALKNGVLSGSGEFRIQCIWALGNIAADCGECKRKCREIGLLTIIARILAQRSHTDLSELKNIVWCAMNIMRGGVRNGTVPLPTIKLLTSSLTELARQYVVWTDLARDCLWTLASIADDMHTGTQVRVIIGEFIKIHTSPHQIKILIVQIEVVLNEPGLVDLTFEILDSPLGELHHGALRILGNIITGNDMHTAVIISHPRFYDILCRSLSYRSCCDVRREAAWMCSNIAASRPDHADLLFVDWNVFAMLLEGASSSERKLKKECMWTIVNLLTGASPDKTRLMVAAGVIYLLPTLLSTSDLRLTERTLHAMRLLLSQYPEHAVFIKDTNMLDLVRPRFLETDMHLQELKNEVETMINARTIPILPPCTFTFVY</sequence>
<keyword evidence="2" id="KW-0813">Transport</keyword>
<dbReference type="SMART" id="SM00185">
    <property type="entry name" value="ARM"/>
    <property type="match status" value="4"/>
</dbReference>
<dbReference type="SUPFAM" id="SSF48371">
    <property type="entry name" value="ARM repeat"/>
    <property type="match status" value="1"/>
</dbReference>